<proteinExistence type="predicted"/>
<dbReference type="GO" id="GO:0016020">
    <property type="term" value="C:membrane"/>
    <property type="evidence" value="ECO:0007669"/>
    <property type="project" value="UniProtKB-SubCell"/>
</dbReference>
<feature type="transmembrane region" description="Helical" evidence="8">
    <location>
        <begin position="382"/>
        <end position="404"/>
    </location>
</feature>
<dbReference type="PANTHER" id="PTHR11662">
    <property type="entry name" value="SOLUTE CARRIER FAMILY 17"/>
    <property type="match status" value="1"/>
</dbReference>
<dbReference type="InterPro" id="IPR050382">
    <property type="entry name" value="MFS_Na/Anion_cotransporter"/>
</dbReference>
<feature type="transmembrane region" description="Helical" evidence="8">
    <location>
        <begin position="416"/>
        <end position="439"/>
    </location>
</feature>
<sequence>MFLGLGVEYSLRVNLSIAIVAMAGTTKTSGSGNSSGDVCPVKGNATDGEDQNIEGEFDWDEPTQGLILGAFFYGYTCTNLLGGRASEYLGGRLVLGLGAVLSSCIALLSPLCARTSTGLFVASRVAMGIAQGVSLPAVNSIMATWFPPEEKAKINPLVYGGMQVGTVISLPVSGWLISVGFLGGWPSVFYVFGALGILWGIPWFLLTHDRPEKHPRISQAELSYIQGHQETVKKAEVVSISWREIATSGPMWACIFMMTGGSFGFYTLLTELPTYLANIQHFDMNSSGILSALPYLILWVFGILWGILMDKLFSKGVLSIRAVRRLSTAVAHYLPAIALLALCFVNCDSTLAMVMLCMALGFSGASYSGNALSEQDIAPNLAGTLLGITNTFGSATGFLAPATVGAITSGNQESLAAWRLVFIITALIYVVTCTLYIWLMSADVQPWNEPKRDRERRVAPSASYGSNQTRW</sequence>
<dbReference type="SUPFAM" id="SSF103473">
    <property type="entry name" value="MFS general substrate transporter"/>
    <property type="match status" value="1"/>
</dbReference>
<keyword evidence="2" id="KW-0813">Transport</keyword>
<protein>
    <submittedName>
        <fullName evidence="10">Putative sialin-like</fullName>
    </submittedName>
</protein>
<dbReference type="InterPro" id="IPR020846">
    <property type="entry name" value="MFS_dom"/>
</dbReference>
<keyword evidence="11" id="KW-1185">Reference proteome</keyword>
<dbReference type="CDD" id="cd17318">
    <property type="entry name" value="MFS_SLC17"/>
    <property type="match status" value="1"/>
</dbReference>
<keyword evidence="4" id="KW-0769">Symport</keyword>
<evidence type="ECO:0000256" key="2">
    <source>
        <dbReference type="ARBA" id="ARBA00022448"/>
    </source>
</evidence>
<dbReference type="FunFam" id="1.20.1250.20:FF:000423">
    <property type="entry name" value="Putative inorganic phosphate cotransporter-like Protein"/>
    <property type="match status" value="1"/>
</dbReference>
<evidence type="ECO:0000256" key="8">
    <source>
        <dbReference type="SAM" id="Phobius"/>
    </source>
</evidence>
<evidence type="ECO:0000259" key="9">
    <source>
        <dbReference type="PROSITE" id="PS50850"/>
    </source>
</evidence>
<dbReference type="Gene3D" id="1.20.1250.20">
    <property type="entry name" value="MFS general substrate transporter like domains"/>
    <property type="match status" value="2"/>
</dbReference>
<reference evidence="10 11" key="2">
    <citation type="submission" date="2019-01" db="EMBL/GenBank/DDBJ databases">
        <title>The decoding of complex shrimp genome reveals the adaptation for benthos swimmer, frequently molting mechanism and breeding impact on genome.</title>
        <authorList>
            <person name="Sun Y."/>
            <person name="Gao Y."/>
            <person name="Yu Y."/>
        </authorList>
    </citation>
    <scope>NUCLEOTIDE SEQUENCE [LARGE SCALE GENOMIC DNA]</scope>
    <source>
        <tissue evidence="10">Muscle</tissue>
    </source>
</reference>
<keyword evidence="6 8" id="KW-0472">Membrane</keyword>
<dbReference type="Proteomes" id="UP000283509">
    <property type="component" value="Unassembled WGS sequence"/>
</dbReference>
<dbReference type="FunFam" id="1.20.1250.20:FF:000003">
    <property type="entry name" value="Solute carrier family 17 member 3"/>
    <property type="match status" value="1"/>
</dbReference>
<dbReference type="OrthoDB" id="2985014at2759"/>
<dbReference type="InterPro" id="IPR011701">
    <property type="entry name" value="MFS"/>
</dbReference>
<feature type="transmembrane region" description="Helical" evidence="8">
    <location>
        <begin position="251"/>
        <end position="269"/>
    </location>
</feature>
<dbReference type="AlphaFoldDB" id="A0A423U1S4"/>
<feature type="transmembrane region" description="Helical" evidence="8">
    <location>
        <begin position="188"/>
        <end position="206"/>
    </location>
</feature>
<feature type="region of interest" description="Disordered" evidence="7">
    <location>
        <begin position="450"/>
        <end position="471"/>
    </location>
</feature>
<evidence type="ECO:0000256" key="6">
    <source>
        <dbReference type="ARBA" id="ARBA00023136"/>
    </source>
</evidence>
<evidence type="ECO:0000256" key="5">
    <source>
        <dbReference type="ARBA" id="ARBA00022989"/>
    </source>
</evidence>
<feature type="transmembrane region" description="Helical" evidence="8">
    <location>
        <begin position="63"/>
        <end position="81"/>
    </location>
</feature>
<feature type="transmembrane region" description="Helical" evidence="8">
    <location>
        <begin position="158"/>
        <end position="182"/>
    </location>
</feature>
<dbReference type="InterPro" id="IPR036259">
    <property type="entry name" value="MFS_trans_sf"/>
</dbReference>
<comment type="caution">
    <text evidence="10">The sequence shown here is derived from an EMBL/GenBank/DDBJ whole genome shotgun (WGS) entry which is preliminary data.</text>
</comment>
<evidence type="ECO:0000256" key="3">
    <source>
        <dbReference type="ARBA" id="ARBA00022692"/>
    </source>
</evidence>
<evidence type="ECO:0000256" key="7">
    <source>
        <dbReference type="SAM" id="MobiDB-lite"/>
    </source>
</evidence>
<keyword evidence="5 8" id="KW-1133">Transmembrane helix</keyword>
<feature type="transmembrane region" description="Helical" evidence="8">
    <location>
        <begin position="93"/>
        <end position="113"/>
    </location>
</feature>
<gene>
    <name evidence="10" type="ORF">C7M84_024143</name>
</gene>
<dbReference type="STRING" id="6689.A0A423U1S4"/>
<feature type="domain" description="Major facilitator superfamily (MFS) profile" evidence="9">
    <location>
        <begin position="1"/>
        <end position="444"/>
    </location>
</feature>
<accession>A0A423U1S4</accession>
<reference evidence="10 11" key="1">
    <citation type="submission" date="2018-04" db="EMBL/GenBank/DDBJ databases">
        <authorList>
            <person name="Zhang X."/>
            <person name="Yuan J."/>
            <person name="Li F."/>
            <person name="Xiang J."/>
        </authorList>
    </citation>
    <scope>NUCLEOTIDE SEQUENCE [LARGE SCALE GENOMIC DNA]</scope>
    <source>
        <tissue evidence="10">Muscle</tissue>
    </source>
</reference>
<feature type="transmembrane region" description="Helical" evidence="8">
    <location>
        <begin position="289"/>
        <end position="308"/>
    </location>
</feature>
<dbReference type="PROSITE" id="PS50850">
    <property type="entry name" value="MFS"/>
    <property type="match status" value="1"/>
</dbReference>
<evidence type="ECO:0000256" key="4">
    <source>
        <dbReference type="ARBA" id="ARBA00022847"/>
    </source>
</evidence>
<dbReference type="Pfam" id="PF07690">
    <property type="entry name" value="MFS_1"/>
    <property type="match status" value="1"/>
</dbReference>
<evidence type="ECO:0000313" key="11">
    <source>
        <dbReference type="Proteomes" id="UP000283509"/>
    </source>
</evidence>
<feature type="transmembrane region" description="Helical" evidence="8">
    <location>
        <begin position="329"/>
        <end position="362"/>
    </location>
</feature>
<dbReference type="GO" id="GO:0015293">
    <property type="term" value="F:symporter activity"/>
    <property type="evidence" value="ECO:0007669"/>
    <property type="project" value="UniProtKB-KW"/>
</dbReference>
<organism evidence="10 11">
    <name type="scientific">Penaeus vannamei</name>
    <name type="common">Whiteleg shrimp</name>
    <name type="synonym">Litopenaeus vannamei</name>
    <dbReference type="NCBI Taxonomy" id="6689"/>
    <lineage>
        <taxon>Eukaryota</taxon>
        <taxon>Metazoa</taxon>
        <taxon>Ecdysozoa</taxon>
        <taxon>Arthropoda</taxon>
        <taxon>Crustacea</taxon>
        <taxon>Multicrustacea</taxon>
        <taxon>Malacostraca</taxon>
        <taxon>Eumalacostraca</taxon>
        <taxon>Eucarida</taxon>
        <taxon>Decapoda</taxon>
        <taxon>Dendrobranchiata</taxon>
        <taxon>Penaeoidea</taxon>
        <taxon>Penaeidae</taxon>
        <taxon>Penaeus</taxon>
    </lineage>
</organism>
<keyword evidence="3 8" id="KW-0812">Transmembrane</keyword>
<evidence type="ECO:0000313" key="10">
    <source>
        <dbReference type="EMBL" id="ROT82667.1"/>
    </source>
</evidence>
<dbReference type="EMBL" id="QCYY01000789">
    <property type="protein sequence ID" value="ROT82667.1"/>
    <property type="molecule type" value="Genomic_DNA"/>
</dbReference>
<comment type="subcellular location">
    <subcellularLocation>
        <location evidence="1">Membrane</location>
        <topology evidence="1">Multi-pass membrane protein</topology>
    </subcellularLocation>
</comment>
<feature type="transmembrane region" description="Helical" evidence="8">
    <location>
        <begin position="125"/>
        <end position="146"/>
    </location>
</feature>
<dbReference type="PANTHER" id="PTHR11662:SF399">
    <property type="entry name" value="FI19708P1-RELATED"/>
    <property type="match status" value="1"/>
</dbReference>
<evidence type="ECO:0000256" key="1">
    <source>
        <dbReference type="ARBA" id="ARBA00004141"/>
    </source>
</evidence>
<dbReference type="GO" id="GO:0006820">
    <property type="term" value="P:monoatomic anion transport"/>
    <property type="evidence" value="ECO:0007669"/>
    <property type="project" value="TreeGrafter"/>
</dbReference>
<name>A0A423U1S4_PENVA</name>